<evidence type="ECO:0000256" key="9">
    <source>
        <dbReference type="ARBA" id="ARBA00023136"/>
    </source>
</evidence>
<dbReference type="OrthoDB" id="2146116at2759"/>
<dbReference type="Pfam" id="PF01694">
    <property type="entry name" value="Rhomboid"/>
    <property type="match status" value="1"/>
</dbReference>
<dbReference type="InterPro" id="IPR022764">
    <property type="entry name" value="Peptidase_S54_rhomboid_dom"/>
</dbReference>
<comment type="catalytic activity">
    <reaction evidence="1 10">
        <text>Cleaves type-1 transmembrane domains using a catalytic dyad composed of serine and histidine that are contributed by different transmembrane domains.</text>
        <dbReference type="EC" id="3.4.21.105"/>
    </reaction>
</comment>
<dbReference type="Gene3D" id="1.20.1540.10">
    <property type="entry name" value="Rhomboid-like"/>
    <property type="match status" value="1"/>
</dbReference>
<dbReference type="AlphaFoldDB" id="F4RLL3"/>
<feature type="transmembrane region" description="Helical" evidence="10">
    <location>
        <begin position="367"/>
        <end position="386"/>
    </location>
</feature>
<feature type="domain" description="Peptidase S54 rhomboid" evidence="12">
    <location>
        <begin position="269"/>
        <end position="407"/>
    </location>
</feature>
<evidence type="ECO:0000256" key="11">
    <source>
        <dbReference type="SAM" id="MobiDB-lite"/>
    </source>
</evidence>
<dbReference type="InterPro" id="IPR002610">
    <property type="entry name" value="Peptidase_S54_rhomboid-like"/>
</dbReference>
<evidence type="ECO:0000256" key="8">
    <source>
        <dbReference type="ARBA" id="ARBA00022989"/>
    </source>
</evidence>
<name>F4RLL3_MELLP</name>
<feature type="transmembrane region" description="Helical" evidence="10">
    <location>
        <begin position="310"/>
        <end position="330"/>
    </location>
</feature>
<keyword evidence="14" id="KW-1185">Reference proteome</keyword>
<evidence type="ECO:0000256" key="7">
    <source>
        <dbReference type="ARBA" id="ARBA00022825"/>
    </source>
</evidence>
<feature type="transmembrane region" description="Helical" evidence="10">
    <location>
        <begin position="392"/>
        <end position="409"/>
    </location>
</feature>
<feature type="transmembrane region" description="Helical" evidence="10">
    <location>
        <begin position="172"/>
        <end position="193"/>
    </location>
</feature>
<dbReference type="RefSeq" id="XP_007410169.1">
    <property type="nucleotide sequence ID" value="XM_007410107.1"/>
</dbReference>
<protein>
    <recommendedName>
        <fullName evidence="10">Rhomboid-type serine protease</fullName>
        <ecNumber evidence="10">3.4.21.105</ecNumber>
    </recommendedName>
</protein>
<accession>F4RLL3</accession>
<keyword evidence="4 10" id="KW-0645">Protease</keyword>
<evidence type="ECO:0000256" key="2">
    <source>
        <dbReference type="ARBA" id="ARBA00004141"/>
    </source>
</evidence>
<dbReference type="Proteomes" id="UP000001072">
    <property type="component" value="Unassembled WGS sequence"/>
</dbReference>
<reference evidence="14" key="1">
    <citation type="journal article" date="2011" name="Proc. Natl. Acad. Sci. U.S.A.">
        <title>Obligate biotrophy features unraveled by the genomic analysis of rust fungi.</title>
        <authorList>
            <person name="Duplessis S."/>
            <person name="Cuomo C.A."/>
            <person name="Lin Y.-C."/>
            <person name="Aerts A."/>
            <person name="Tisserant E."/>
            <person name="Veneault-Fourrey C."/>
            <person name="Joly D.L."/>
            <person name="Hacquard S."/>
            <person name="Amselem J."/>
            <person name="Cantarel B.L."/>
            <person name="Chiu R."/>
            <person name="Coutinho P.M."/>
            <person name="Feau N."/>
            <person name="Field M."/>
            <person name="Frey P."/>
            <person name="Gelhaye E."/>
            <person name="Goldberg J."/>
            <person name="Grabherr M.G."/>
            <person name="Kodira C.D."/>
            <person name="Kohler A."/>
            <person name="Kuees U."/>
            <person name="Lindquist E.A."/>
            <person name="Lucas S.M."/>
            <person name="Mago R."/>
            <person name="Mauceli E."/>
            <person name="Morin E."/>
            <person name="Murat C."/>
            <person name="Pangilinan J.L."/>
            <person name="Park R."/>
            <person name="Pearson M."/>
            <person name="Quesneville H."/>
            <person name="Rouhier N."/>
            <person name="Sakthikumar S."/>
            <person name="Salamov A.A."/>
            <person name="Schmutz J."/>
            <person name="Selles B."/>
            <person name="Shapiro H."/>
            <person name="Tanguay P."/>
            <person name="Tuskan G.A."/>
            <person name="Henrissat B."/>
            <person name="Van de Peer Y."/>
            <person name="Rouze P."/>
            <person name="Ellis J.G."/>
            <person name="Dodds P.N."/>
            <person name="Schein J.E."/>
            <person name="Zhong S."/>
            <person name="Hamelin R.C."/>
            <person name="Grigoriev I.V."/>
            <person name="Szabo L.J."/>
            <person name="Martin F."/>
        </authorList>
    </citation>
    <scope>NUCLEOTIDE SEQUENCE [LARGE SCALE GENOMIC DNA]</scope>
    <source>
        <strain evidence="14">98AG31 / pathotype 3-4-7</strain>
    </source>
</reference>
<feature type="compositionally biased region" description="Basic and acidic residues" evidence="11">
    <location>
        <begin position="45"/>
        <end position="55"/>
    </location>
</feature>
<feature type="region of interest" description="Disordered" evidence="11">
    <location>
        <begin position="1"/>
        <end position="86"/>
    </location>
</feature>
<feature type="transmembrane region" description="Helical" evidence="10">
    <location>
        <begin position="421"/>
        <end position="438"/>
    </location>
</feature>
<evidence type="ECO:0000313" key="13">
    <source>
        <dbReference type="EMBL" id="EGG06729.1"/>
    </source>
</evidence>
<dbReference type="HOGENOM" id="CLU_022618_0_1_1"/>
<dbReference type="GeneID" id="18928111"/>
<evidence type="ECO:0000256" key="1">
    <source>
        <dbReference type="ARBA" id="ARBA00000156"/>
    </source>
</evidence>
<feature type="transmembrane region" description="Helical" evidence="10">
    <location>
        <begin position="488"/>
        <end position="506"/>
    </location>
</feature>
<dbReference type="PANTHER" id="PTHR22936">
    <property type="entry name" value="RHOMBOID-RELATED"/>
    <property type="match status" value="1"/>
</dbReference>
<dbReference type="GO" id="GO:0006508">
    <property type="term" value="P:proteolysis"/>
    <property type="evidence" value="ECO:0007669"/>
    <property type="project" value="UniProtKB-KW"/>
</dbReference>
<comment type="subcellular location">
    <subcellularLocation>
        <location evidence="2 10">Membrane</location>
        <topology evidence="2 10">Multi-pass membrane protein</topology>
    </subcellularLocation>
</comment>
<feature type="compositionally biased region" description="Low complexity" evidence="11">
    <location>
        <begin position="122"/>
        <end position="131"/>
    </location>
</feature>
<dbReference type="EC" id="3.4.21.105" evidence="10"/>
<feature type="transmembrane region" description="Helical" evidence="10">
    <location>
        <begin position="336"/>
        <end position="355"/>
    </location>
</feature>
<comment type="function">
    <text evidence="10">Serine protease involved in intramembrane proteolysis.</text>
</comment>
<keyword evidence="8 10" id="KW-1133">Transmembrane helix</keyword>
<feature type="transmembrane region" description="Helical" evidence="10">
    <location>
        <begin position="271"/>
        <end position="289"/>
    </location>
</feature>
<dbReference type="VEuPathDB" id="FungiDB:MELLADRAFT_43423"/>
<dbReference type="STRING" id="747676.F4RLL3"/>
<feature type="region of interest" description="Disordered" evidence="11">
    <location>
        <begin position="100"/>
        <end position="134"/>
    </location>
</feature>
<keyword evidence="9 10" id="KW-0472">Membrane</keyword>
<evidence type="ECO:0000259" key="12">
    <source>
        <dbReference type="Pfam" id="PF01694"/>
    </source>
</evidence>
<dbReference type="PANTHER" id="PTHR22936:SF69">
    <property type="entry name" value="RHOMBOID-LIKE PROTEIN"/>
    <property type="match status" value="1"/>
</dbReference>
<dbReference type="GO" id="GO:0004252">
    <property type="term" value="F:serine-type endopeptidase activity"/>
    <property type="evidence" value="ECO:0007669"/>
    <property type="project" value="InterPro"/>
</dbReference>
<evidence type="ECO:0000256" key="5">
    <source>
        <dbReference type="ARBA" id="ARBA00022692"/>
    </source>
</evidence>
<dbReference type="GO" id="GO:0016020">
    <property type="term" value="C:membrane"/>
    <property type="evidence" value="ECO:0007669"/>
    <property type="project" value="UniProtKB-SubCell"/>
</dbReference>
<evidence type="ECO:0000256" key="3">
    <source>
        <dbReference type="ARBA" id="ARBA00009045"/>
    </source>
</evidence>
<dbReference type="SUPFAM" id="SSF144091">
    <property type="entry name" value="Rhomboid-like"/>
    <property type="match status" value="1"/>
</dbReference>
<proteinExistence type="inferred from homology"/>
<evidence type="ECO:0000256" key="6">
    <source>
        <dbReference type="ARBA" id="ARBA00022801"/>
    </source>
</evidence>
<dbReference type="InterPro" id="IPR035952">
    <property type="entry name" value="Rhomboid-like_sf"/>
</dbReference>
<dbReference type="InParanoid" id="F4RLL3"/>
<evidence type="ECO:0000256" key="4">
    <source>
        <dbReference type="ARBA" id="ARBA00022670"/>
    </source>
</evidence>
<comment type="caution">
    <text evidence="10">Lacks conserved residue(s) required for the propagation of feature annotation.</text>
</comment>
<dbReference type="eggNOG" id="KOG2290">
    <property type="taxonomic scope" value="Eukaryota"/>
</dbReference>
<evidence type="ECO:0000256" key="10">
    <source>
        <dbReference type="RuleBase" id="RU362115"/>
    </source>
</evidence>
<dbReference type="EMBL" id="GL883107">
    <property type="protein sequence ID" value="EGG06729.1"/>
    <property type="molecule type" value="Genomic_DNA"/>
</dbReference>
<keyword evidence="7 10" id="KW-0720">Serine protease</keyword>
<dbReference type="KEGG" id="mlr:MELLADRAFT_43423"/>
<evidence type="ECO:0000313" key="14">
    <source>
        <dbReference type="Proteomes" id="UP000001072"/>
    </source>
</evidence>
<comment type="similarity">
    <text evidence="3 10">Belongs to the peptidase S54 family.</text>
</comment>
<gene>
    <name evidence="13" type="ORF">MELLADRAFT_43423</name>
</gene>
<organism evidence="14">
    <name type="scientific">Melampsora larici-populina (strain 98AG31 / pathotype 3-4-7)</name>
    <name type="common">Poplar leaf rust fungus</name>
    <dbReference type="NCBI Taxonomy" id="747676"/>
    <lineage>
        <taxon>Eukaryota</taxon>
        <taxon>Fungi</taxon>
        <taxon>Dikarya</taxon>
        <taxon>Basidiomycota</taxon>
        <taxon>Pucciniomycotina</taxon>
        <taxon>Pucciniomycetes</taxon>
        <taxon>Pucciniales</taxon>
        <taxon>Melampsoraceae</taxon>
        <taxon>Melampsora</taxon>
    </lineage>
</organism>
<sequence length="517" mass="58121">MSSFGTHQHYRQPSDETITYPHPSASSSIKPYHPQDLPSHHPRYYHQDSSDDSLDHQTIAESSYLPIHPKSNQYQHSRRYEEEDDYGNEKLNKHDSIQNIPNQFDLEGSNHPSNHKYPPADLNQNLLNNQQHGRNPSFVRPSVWKRIFWDTSPIEMRIWNHQQGIGIQERAYVCYLLALGMLIALILELVTNYQGTPIATKPSFNYMIGPSAEILINTGARFTPCIKYVPGVSTISFPCLNDTSSLPTCSMPLEEVCGFGGFKTPGQPDQTFRFILPMFLHAGVIHYAINILVQMTSSALIERQMGSIRFLLLYIPSGIFGFILGGNFSLVGQPSVGASGAIFSTHAAVLVDLVAHWSIEDRPARKLFFLLFEIIAGLALGLIPGIDNFSHLGGFAMGLLLSLILFPVLHQTKLHRISFYTMRLVCLLGSILMFSLLYRNFFTDDPAASCSWCRYLSCWPTQANNRCKGTGLGMTEITTTSPNNSLNGWPVLLFLAIGPKLILKWISNQSFFRFRST</sequence>
<keyword evidence="6 10" id="KW-0378">Hydrolase</keyword>
<keyword evidence="5 10" id="KW-0812">Transmembrane</keyword>